<accession>A0ABS4TUU9</accession>
<dbReference type="Proteomes" id="UP001519332">
    <property type="component" value="Unassembled WGS sequence"/>
</dbReference>
<keyword evidence="2" id="KW-1185">Reference proteome</keyword>
<evidence type="ECO:0000313" key="2">
    <source>
        <dbReference type="Proteomes" id="UP001519332"/>
    </source>
</evidence>
<evidence type="ECO:0000313" key="1">
    <source>
        <dbReference type="EMBL" id="MBP2328176.1"/>
    </source>
</evidence>
<name>A0ABS4TUU9_9PSEU</name>
<organism evidence="1 2">
    <name type="scientific">Kibdelosporangium banguiense</name>
    <dbReference type="NCBI Taxonomy" id="1365924"/>
    <lineage>
        <taxon>Bacteria</taxon>
        <taxon>Bacillati</taxon>
        <taxon>Actinomycetota</taxon>
        <taxon>Actinomycetes</taxon>
        <taxon>Pseudonocardiales</taxon>
        <taxon>Pseudonocardiaceae</taxon>
        <taxon>Kibdelosporangium</taxon>
    </lineage>
</organism>
<dbReference type="EMBL" id="JAGINW010000001">
    <property type="protein sequence ID" value="MBP2328176.1"/>
    <property type="molecule type" value="Genomic_DNA"/>
</dbReference>
<comment type="caution">
    <text evidence="1">The sequence shown here is derived from an EMBL/GenBank/DDBJ whole genome shotgun (WGS) entry which is preliminary data.</text>
</comment>
<proteinExistence type="predicted"/>
<sequence length="49" mass="5692">MLRFTRSSQSLPYDNNTVDYVVLPQGRSTTLAIGRLLRSHRWVRPNESC</sequence>
<protein>
    <submittedName>
        <fullName evidence="1">Uncharacterized protein</fullName>
    </submittedName>
</protein>
<gene>
    <name evidence="1" type="ORF">JOF56_008561</name>
</gene>
<reference evidence="1 2" key="1">
    <citation type="submission" date="2021-03" db="EMBL/GenBank/DDBJ databases">
        <title>Sequencing the genomes of 1000 actinobacteria strains.</title>
        <authorList>
            <person name="Klenk H.-P."/>
        </authorList>
    </citation>
    <scope>NUCLEOTIDE SEQUENCE [LARGE SCALE GENOMIC DNA]</scope>
    <source>
        <strain evidence="1 2">DSM 46670</strain>
    </source>
</reference>